<feature type="region of interest" description="Disordered" evidence="1">
    <location>
        <begin position="69"/>
        <end position="116"/>
    </location>
</feature>
<evidence type="ECO:0000313" key="2">
    <source>
        <dbReference type="EMBL" id="KAF5325261.1"/>
    </source>
</evidence>
<proteinExistence type="predicted"/>
<sequence>MAHRASEHDSWAVKLADFEFAKAHTDDDCHSGPSEDEDALAAQLLATGDAAEVLSKSEKLDCLLELDVDFDDSSSDTPFKTPDASLSGGRDLSKTEARGDGDPMQNSRVLSDADFT</sequence>
<evidence type="ECO:0000313" key="3">
    <source>
        <dbReference type="Proteomes" id="UP000567179"/>
    </source>
</evidence>
<dbReference type="Proteomes" id="UP000567179">
    <property type="component" value="Unassembled WGS sequence"/>
</dbReference>
<evidence type="ECO:0000256" key="1">
    <source>
        <dbReference type="SAM" id="MobiDB-lite"/>
    </source>
</evidence>
<name>A0A8H5BLY0_9AGAR</name>
<accession>A0A8H5BLY0</accession>
<feature type="compositionally biased region" description="Basic and acidic residues" evidence="1">
    <location>
        <begin position="91"/>
        <end position="101"/>
    </location>
</feature>
<organism evidence="2 3">
    <name type="scientific">Psilocybe cf. subviscida</name>
    <dbReference type="NCBI Taxonomy" id="2480587"/>
    <lineage>
        <taxon>Eukaryota</taxon>
        <taxon>Fungi</taxon>
        <taxon>Dikarya</taxon>
        <taxon>Basidiomycota</taxon>
        <taxon>Agaricomycotina</taxon>
        <taxon>Agaricomycetes</taxon>
        <taxon>Agaricomycetidae</taxon>
        <taxon>Agaricales</taxon>
        <taxon>Agaricineae</taxon>
        <taxon>Strophariaceae</taxon>
        <taxon>Psilocybe</taxon>
    </lineage>
</organism>
<dbReference type="EMBL" id="JAACJJ010000015">
    <property type="protein sequence ID" value="KAF5325261.1"/>
    <property type="molecule type" value="Genomic_DNA"/>
</dbReference>
<comment type="caution">
    <text evidence="2">The sequence shown here is derived from an EMBL/GenBank/DDBJ whole genome shotgun (WGS) entry which is preliminary data.</text>
</comment>
<reference evidence="2 3" key="1">
    <citation type="journal article" date="2020" name="ISME J.">
        <title>Uncovering the hidden diversity of litter-decomposition mechanisms in mushroom-forming fungi.</title>
        <authorList>
            <person name="Floudas D."/>
            <person name="Bentzer J."/>
            <person name="Ahren D."/>
            <person name="Johansson T."/>
            <person name="Persson P."/>
            <person name="Tunlid A."/>
        </authorList>
    </citation>
    <scope>NUCLEOTIDE SEQUENCE [LARGE SCALE GENOMIC DNA]</scope>
    <source>
        <strain evidence="2 3">CBS 101986</strain>
    </source>
</reference>
<protein>
    <submittedName>
        <fullName evidence="2">Uncharacterized protein</fullName>
    </submittedName>
</protein>
<keyword evidence="3" id="KW-1185">Reference proteome</keyword>
<dbReference type="AlphaFoldDB" id="A0A8H5BLY0"/>
<gene>
    <name evidence="2" type="ORF">D9619_009521</name>
</gene>